<keyword evidence="1" id="KW-0805">Transcription regulation</keyword>
<evidence type="ECO:0000256" key="1">
    <source>
        <dbReference type="ARBA" id="ARBA00023015"/>
    </source>
</evidence>
<dbReference type="InterPro" id="IPR011991">
    <property type="entry name" value="ArsR-like_HTH"/>
</dbReference>
<proteinExistence type="predicted"/>
<evidence type="ECO:0000313" key="5">
    <source>
        <dbReference type="EMBL" id="QIB40044.1"/>
    </source>
</evidence>
<dbReference type="SMART" id="SM00418">
    <property type="entry name" value="HTH_ARSR"/>
    <property type="match status" value="1"/>
</dbReference>
<dbReference type="Pfam" id="PF01022">
    <property type="entry name" value="HTH_5"/>
    <property type="match status" value="1"/>
</dbReference>
<dbReference type="NCBIfam" id="NF033788">
    <property type="entry name" value="HTH_metalloreg"/>
    <property type="match status" value="1"/>
</dbReference>
<feature type="domain" description="HTH arsR-type" evidence="4">
    <location>
        <begin position="20"/>
        <end position="114"/>
    </location>
</feature>
<dbReference type="GO" id="GO:0003677">
    <property type="term" value="F:DNA binding"/>
    <property type="evidence" value="ECO:0007669"/>
    <property type="project" value="UniProtKB-KW"/>
</dbReference>
<keyword evidence="6" id="KW-1185">Reference proteome</keyword>
<dbReference type="Gene3D" id="1.10.10.10">
    <property type="entry name" value="Winged helix-like DNA-binding domain superfamily/Winged helix DNA-binding domain"/>
    <property type="match status" value="1"/>
</dbReference>
<evidence type="ECO:0000256" key="2">
    <source>
        <dbReference type="ARBA" id="ARBA00023125"/>
    </source>
</evidence>
<organism evidence="5 6">
    <name type="scientific">Rhizobium oryzihabitans</name>
    <dbReference type="NCBI Taxonomy" id="2267833"/>
    <lineage>
        <taxon>Bacteria</taxon>
        <taxon>Pseudomonadati</taxon>
        <taxon>Pseudomonadota</taxon>
        <taxon>Alphaproteobacteria</taxon>
        <taxon>Hyphomicrobiales</taxon>
        <taxon>Rhizobiaceae</taxon>
        <taxon>Rhizobium/Agrobacterium group</taxon>
        <taxon>Rhizobium</taxon>
    </lineage>
</organism>
<dbReference type="EMBL" id="CP048635">
    <property type="protein sequence ID" value="QIB40044.1"/>
    <property type="molecule type" value="Genomic_DNA"/>
</dbReference>
<dbReference type="Proteomes" id="UP000464865">
    <property type="component" value="Chromosome M15-12"/>
</dbReference>
<dbReference type="InterPro" id="IPR001845">
    <property type="entry name" value="HTH_ArsR_DNA-bd_dom"/>
</dbReference>
<reference evidence="5 6" key="1">
    <citation type="submission" date="2020-02" db="EMBL/GenBank/DDBJ databases">
        <title>Plant-Promoting Endophytic Bacterium Rhizobium oryzihabitans sp. nov., Isolated from the Root of Rice.</title>
        <authorList>
            <person name="zhao J."/>
            <person name="Zhang G."/>
        </authorList>
    </citation>
    <scope>NUCLEOTIDE SEQUENCE [LARGE SCALE GENOMIC DNA]</scope>
    <source>
        <strain evidence="5 6">M15</strain>
    </source>
</reference>
<dbReference type="PANTHER" id="PTHR43132:SF2">
    <property type="entry name" value="ARSENICAL RESISTANCE OPERON REPRESSOR ARSR-RELATED"/>
    <property type="match status" value="1"/>
</dbReference>
<dbReference type="InterPro" id="IPR036388">
    <property type="entry name" value="WH-like_DNA-bd_sf"/>
</dbReference>
<dbReference type="InterPro" id="IPR051011">
    <property type="entry name" value="Metal_resp_trans_reg"/>
</dbReference>
<keyword evidence="2" id="KW-0238">DNA-binding</keyword>
<name>A0A7L5BMC1_9HYPH</name>
<dbReference type="SUPFAM" id="SSF46785">
    <property type="entry name" value="Winged helix' DNA-binding domain"/>
    <property type="match status" value="1"/>
</dbReference>
<evidence type="ECO:0000313" key="6">
    <source>
        <dbReference type="Proteomes" id="UP000464865"/>
    </source>
</evidence>
<dbReference type="AlphaFoldDB" id="A0A7L5BMC1"/>
<dbReference type="CDD" id="cd00090">
    <property type="entry name" value="HTH_ARSR"/>
    <property type="match status" value="1"/>
</dbReference>
<accession>A0A7L5BMC1</accession>
<dbReference type="RefSeq" id="WP_082185631.1">
    <property type="nucleotide sequence ID" value="NZ_CP048635.1"/>
</dbReference>
<dbReference type="GO" id="GO:0003700">
    <property type="term" value="F:DNA-binding transcription factor activity"/>
    <property type="evidence" value="ECO:0007669"/>
    <property type="project" value="InterPro"/>
</dbReference>
<protein>
    <submittedName>
        <fullName evidence="5">Helix-turn-helix transcriptional regulator</fullName>
    </submittedName>
</protein>
<evidence type="ECO:0000256" key="3">
    <source>
        <dbReference type="ARBA" id="ARBA00023163"/>
    </source>
</evidence>
<dbReference type="NCBIfam" id="NF040642">
    <property type="entry name" value="sulf_sens_BigR"/>
    <property type="match status" value="1"/>
</dbReference>
<dbReference type="PRINTS" id="PR00778">
    <property type="entry name" value="HTHARSR"/>
</dbReference>
<keyword evidence="3" id="KW-0804">Transcription</keyword>
<evidence type="ECO:0000259" key="4">
    <source>
        <dbReference type="PROSITE" id="PS50987"/>
    </source>
</evidence>
<gene>
    <name evidence="5" type="ORF">G3A56_19140</name>
</gene>
<dbReference type="PROSITE" id="PS50987">
    <property type="entry name" value="HTH_ARSR_2"/>
    <property type="match status" value="1"/>
</dbReference>
<dbReference type="InterPro" id="IPR036390">
    <property type="entry name" value="WH_DNA-bd_sf"/>
</dbReference>
<dbReference type="KEGG" id="roy:G3A56_19140"/>
<sequence>MVKQNTLKQPLHITEIPLPEMEERAVEVAILLKTLAHPARLMLACTLAQGEFSVGELETKLDIRQPTLSQQLGVLREAGIVETRRDAKQIFYRLTEEKAAQLIAALYSIFCAPEENP</sequence>
<dbReference type="PANTHER" id="PTHR43132">
    <property type="entry name" value="ARSENICAL RESISTANCE OPERON REPRESSOR ARSR-RELATED"/>
    <property type="match status" value="1"/>
</dbReference>